<dbReference type="InterPro" id="IPR014757">
    <property type="entry name" value="Tscrpt_reg_IclR_C"/>
</dbReference>
<dbReference type="InterPro" id="IPR036388">
    <property type="entry name" value="WH-like_DNA-bd_sf"/>
</dbReference>
<dbReference type="InterPro" id="IPR050707">
    <property type="entry name" value="HTH_MetabolicPath_Reg"/>
</dbReference>
<dbReference type="SUPFAM" id="SSF46785">
    <property type="entry name" value="Winged helix' DNA-binding domain"/>
    <property type="match status" value="1"/>
</dbReference>
<dbReference type="Gene3D" id="3.30.450.40">
    <property type="match status" value="1"/>
</dbReference>
<dbReference type="Pfam" id="PF01614">
    <property type="entry name" value="IclR_C"/>
    <property type="match status" value="1"/>
</dbReference>
<sequence length="267" mass="28632">MTADKPMQVVVRALDVLTSLTESDRGKTLQDLHEELGIPLGSLHRLLATLVDRYFVSRSPVNKRYFLGPAARKLGGFAAGGGSSLVAPPPALASAAAESGETVFATEMIGREPVCVALVEARHPLRLFVRIGQEMPLHAAAASRSILAFLPEDLVRSLLESTTLTGFTTDTPRTVDEVMAHLKTVRAQGYDVCSDELDRNVWAVAAPVIAADQTVTSSVTLAAASSRMTSPLARTRAIEITLRTARELSLGLGWSDEEALAMERGRQ</sequence>
<dbReference type="PANTHER" id="PTHR30136:SF24">
    <property type="entry name" value="HTH-TYPE TRANSCRIPTIONAL REPRESSOR ALLR"/>
    <property type="match status" value="1"/>
</dbReference>
<accession>A0AAC9LF74</accession>
<keyword evidence="7" id="KW-1185">Reference proteome</keyword>
<dbReference type="InterPro" id="IPR036390">
    <property type="entry name" value="WH_DNA-bd_sf"/>
</dbReference>
<keyword evidence="2" id="KW-0238">DNA-binding</keyword>
<dbReference type="KEGG" id="acad:UA74_24000"/>
<evidence type="ECO:0000313" key="6">
    <source>
        <dbReference type="EMBL" id="APU16818.1"/>
    </source>
</evidence>
<dbReference type="Proteomes" id="UP000185511">
    <property type="component" value="Chromosome"/>
</dbReference>
<proteinExistence type="predicted"/>
<dbReference type="GO" id="GO:0003677">
    <property type="term" value="F:DNA binding"/>
    <property type="evidence" value="ECO:0007669"/>
    <property type="project" value="UniProtKB-KW"/>
</dbReference>
<feature type="domain" description="IclR-ED" evidence="5">
    <location>
        <begin position="70"/>
        <end position="254"/>
    </location>
</feature>
<dbReference type="EMBL" id="CP016076">
    <property type="protein sequence ID" value="APU16818.1"/>
    <property type="molecule type" value="Genomic_DNA"/>
</dbReference>
<evidence type="ECO:0000256" key="1">
    <source>
        <dbReference type="ARBA" id="ARBA00023015"/>
    </source>
</evidence>
<dbReference type="PROSITE" id="PS51078">
    <property type="entry name" value="ICLR_ED"/>
    <property type="match status" value="1"/>
</dbReference>
<dbReference type="PROSITE" id="PS51077">
    <property type="entry name" value="HTH_ICLR"/>
    <property type="match status" value="1"/>
</dbReference>
<reference evidence="7" key="1">
    <citation type="submission" date="2016-06" db="EMBL/GenBank/DDBJ databases">
        <title>Complete genome sequence of Actinoalloteichus fjordicus DSM 46855 (=ADI127-17), type strain of the new species Actinoalloteichus fjordicus.</title>
        <authorList>
            <person name="Ruckert C."/>
            <person name="Nouioui I."/>
            <person name="Willmese J."/>
            <person name="van Wezel G."/>
            <person name="Klenk H.-P."/>
            <person name="Kalinowski J."/>
            <person name="Zotchev S.B."/>
        </authorList>
    </citation>
    <scope>NUCLEOTIDE SEQUENCE [LARGE SCALE GENOMIC DNA]</scope>
    <source>
        <strain evidence="7">ADI127-7</strain>
    </source>
</reference>
<dbReference type="PANTHER" id="PTHR30136">
    <property type="entry name" value="HELIX-TURN-HELIX TRANSCRIPTIONAL REGULATOR, ICLR FAMILY"/>
    <property type="match status" value="1"/>
</dbReference>
<dbReference type="GO" id="GO:0045892">
    <property type="term" value="P:negative regulation of DNA-templated transcription"/>
    <property type="evidence" value="ECO:0007669"/>
    <property type="project" value="TreeGrafter"/>
</dbReference>
<dbReference type="AlphaFoldDB" id="A0AAC9LF74"/>
<dbReference type="InterPro" id="IPR005471">
    <property type="entry name" value="Tscrpt_reg_IclR_N"/>
</dbReference>
<keyword evidence="3" id="KW-0804">Transcription</keyword>
<dbReference type="SMART" id="SM00346">
    <property type="entry name" value="HTH_ICLR"/>
    <property type="match status" value="1"/>
</dbReference>
<dbReference type="SUPFAM" id="SSF55781">
    <property type="entry name" value="GAF domain-like"/>
    <property type="match status" value="1"/>
</dbReference>
<evidence type="ECO:0000259" key="5">
    <source>
        <dbReference type="PROSITE" id="PS51078"/>
    </source>
</evidence>
<gene>
    <name evidence="6" type="ORF">UA74_24000</name>
</gene>
<protein>
    <submittedName>
        <fullName evidence="6">Transcriptional regulator, IclR family</fullName>
    </submittedName>
</protein>
<evidence type="ECO:0000259" key="4">
    <source>
        <dbReference type="PROSITE" id="PS51077"/>
    </source>
</evidence>
<dbReference type="RefSeq" id="WP_083683573.1">
    <property type="nucleotide sequence ID" value="NZ_CP016076.1"/>
</dbReference>
<organism evidence="6 7">
    <name type="scientific">Actinoalloteichus fjordicus</name>
    <dbReference type="NCBI Taxonomy" id="1612552"/>
    <lineage>
        <taxon>Bacteria</taxon>
        <taxon>Bacillati</taxon>
        <taxon>Actinomycetota</taxon>
        <taxon>Actinomycetes</taxon>
        <taxon>Pseudonocardiales</taxon>
        <taxon>Pseudonocardiaceae</taxon>
        <taxon>Actinoalloteichus</taxon>
    </lineage>
</organism>
<evidence type="ECO:0000256" key="3">
    <source>
        <dbReference type="ARBA" id="ARBA00023163"/>
    </source>
</evidence>
<feature type="domain" description="HTH iclR-type" evidence="4">
    <location>
        <begin position="7"/>
        <end position="69"/>
    </location>
</feature>
<dbReference type="InterPro" id="IPR029016">
    <property type="entry name" value="GAF-like_dom_sf"/>
</dbReference>
<keyword evidence="1" id="KW-0805">Transcription regulation</keyword>
<name>A0AAC9LF74_9PSEU</name>
<dbReference type="Pfam" id="PF09339">
    <property type="entry name" value="HTH_IclR"/>
    <property type="match status" value="1"/>
</dbReference>
<dbReference type="Gene3D" id="1.10.10.10">
    <property type="entry name" value="Winged helix-like DNA-binding domain superfamily/Winged helix DNA-binding domain"/>
    <property type="match status" value="1"/>
</dbReference>
<dbReference type="GO" id="GO:0003700">
    <property type="term" value="F:DNA-binding transcription factor activity"/>
    <property type="evidence" value="ECO:0007669"/>
    <property type="project" value="TreeGrafter"/>
</dbReference>
<evidence type="ECO:0000256" key="2">
    <source>
        <dbReference type="ARBA" id="ARBA00023125"/>
    </source>
</evidence>
<evidence type="ECO:0000313" key="7">
    <source>
        <dbReference type="Proteomes" id="UP000185511"/>
    </source>
</evidence>